<evidence type="ECO:0000313" key="1">
    <source>
        <dbReference type="EMBL" id="MDN4601499.1"/>
    </source>
</evidence>
<proteinExistence type="predicted"/>
<gene>
    <name evidence="1" type="ORF">P5G61_09710</name>
</gene>
<sequence>MKRCITIFYIDDRIDPILARYLNEYCDEYNRTNSSDYSLYYDEYTFEKEDTYKTLLKNDSINKANIIVIDSRLFENENSNLSKFTGEQFKVILKQILPFIKTIVISQNYSDEDSLTVQKYQSHWSDVKFKDHYDEILEPIIKQNIIALIEEYKVIDQLEEEDEVDSVLVGTIQSTILGLRDSALFEKEDLDELIKLFNEVKITYED</sequence>
<comment type="caution">
    <text evidence="1">The sequence shown here is derived from an EMBL/GenBank/DDBJ whole genome shotgun (WGS) entry which is preliminary data.</text>
</comment>
<protein>
    <submittedName>
        <fullName evidence="1">Uncharacterized protein</fullName>
    </submittedName>
</protein>
<accession>A0ABT8JBA6</accession>
<dbReference type="RefSeq" id="WP_301246263.1">
    <property type="nucleotide sequence ID" value="NZ_JAROCD010000004.1"/>
</dbReference>
<organism evidence="1 2">
    <name type="scientific">Paenibacillus vandeheii</name>
    <dbReference type="NCBI Taxonomy" id="3035917"/>
    <lineage>
        <taxon>Bacteria</taxon>
        <taxon>Bacillati</taxon>
        <taxon>Bacillota</taxon>
        <taxon>Bacilli</taxon>
        <taxon>Bacillales</taxon>
        <taxon>Paenibacillaceae</taxon>
        <taxon>Paenibacillus</taxon>
    </lineage>
</organism>
<dbReference type="Proteomes" id="UP001174205">
    <property type="component" value="Unassembled WGS sequence"/>
</dbReference>
<keyword evidence="2" id="KW-1185">Reference proteome</keyword>
<dbReference type="EMBL" id="JAROCD010000004">
    <property type="protein sequence ID" value="MDN4601499.1"/>
    <property type="molecule type" value="Genomic_DNA"/>
</dbReference>
<name>A0ABT8JBA6_9BACL</name>
<evidence type="ECO:0000313" key="2">
    <source>
        <dbReference type="Proteomes" id="UP001174205"/>
    </source>
</evidence>
<reference evidence="1" key="1">
    <citation type="submission" date="2023-03" db="EMBL/GenBank/DDBJ databases">
        <title>MT1 and MT2 Draft Genomes of Novel Species.</title>
        <authorList>
            <person name="Venkateswaran K."/>
        </authorList>
    </citation>
    <scope>NUCLEOTIDE SEQUENCE</scope>
    <source>
        <strain evidence="1">F6_3S_P_1C</strain>
    </source>
</reference>